<dbReference type="AlphaFoldDB" id="A0A834WF63"/>
<comment type="caution">
    <text evidence="1">The sequence shown here is derived from an EMBL/GenBank/DDBJ whole genome shotgun (WGS) entry which is preliminary data.</text>
</comment>
<evidence type="ECO:0000313" key="2">
    <source>
        <dbReference type="Proteomes" id="UP000634136"/>
    </source>
</evidence>
<gene>
    <name evidence="1" type="ORF">G2W53_026530</name>
</gene>
<sequence>MSSVCLHAICTTTHTLSSPPSRLESSPCSRRRGSNLLPRVCIDVSWTDFTRRENRNSINEAFWLENNDDRKQSGENIVGQLDDFFDDCGRDEEASRFGVAIGEPT</sequence>
<proteinExistence type="predicted"/>
<dbReference type="Proteomes" id="UP000634136">
    <property type="component" value="Unassembled WGS sequence"/>
</dbReference>
<keyword evidence="2" id="KW-1185">Reference proteome</keyword>
<accession>A0A834WF63</accession>
<name>A0A834WF63_9FABA</name>
<evidence type="ECO:0000313" key="1">
    <source>
        <dbReference type="EMBL" id="KAF7821075.1"/>
    </source>
</evidence>
<dbReference type="EMBL" id="JAAIUW010000008">
    <property type="protein sequence ID" value="KAF7821075.1"/>
    <property type="molecule type" value="Genomic_DNA"/>
</dbReference>
<organism evidence="1 2">
    <name type="scientific">Senna tora</name>
    <dbReference type="NCBI Taxonomy" id="362788"/>
    <lineage>
        <taxon>Eukaryota</taxon>
        <taxon>Viridiplantae</taxon>
        <taxon>Streptophyta</taxon>
        <taxon>Embryophyta</taxon>
        <taxon>Tracheophyta</taxon>
        <taxon>Spermatophyta</taxon>
        <taxon>Magnoliopsida</taxon>
        <taxon>eudicotyledons</taxon>
        <taxon>Gunneridae</taxon>
        <taxon>Pentapetalae</taxon>
        <taxon>rosids</taxon>
        <taxon>fabids</taxon>
        <taxon>Fabales</taxon>
        <taxon>Fabaceae</taxon>
        <taxon>Caesalpinioideae</taxon>
        <taxon>Cassia clade</taxon>
        <taxon>Senna</taxon>
    </lineage>
</organism>
<protein>
    <submittedName>
        <fullName evidence="1">Uncharacterized protein</fullName>
    </submittedName>
</protein>
<reference evidence="1" key="1">
    <citation type="submission" date="2020-09" db="EMBL/GenBank/DDBJ databases">
        <title>Genome-Enabled Discovery of Anthraquinone Biosynthesis in Senna tora.</title>
        <authorList>
            <person name="Kang S.-H."/>
            <person name="Pandey R.P."/>
            <person name="Lee C.-M."/>
            <person name="Sim J.-S."/>
            <person name="Jeong J.-T."/>
            <person name="Choi B.-S."/>
            <person name="Jung M."/>
            <person name="Ginzburg D."/>
            <person name="Zhao K."/>
            <person name="Won S.Y."/>
            <person name="Oh T.-J."/>
            <person name="Yu Y."/>
            <person name="Kim N.-H."/>
            <person name="Lee O.R."/>
            <person name="Lee T.-H."/>
            <person name="Bashyal P."/>
            <person name="Kim T.-S."/>
            <person name="Lee W.-H."/>
            <person name="Kawkins C."/>
            <person name="Kim C.-K."/>
            <person name="Kim J.S."/>
            <person name="Ahn B.O."/>
            <person name="Rhee S.Y."/>
            <person name="Sohng J.K."/>
        </authorList>
    </citation>
    <scope>NUCLEOTIDE SEQUENCE</scope>
    <source>
        <tissue evidence="1">Leaf</tissue>
    </source>
</reference>